<protein>
    <submittedName>
        <fullName evidence="2">Limonene-1,2-epoxide hydrolase</fullName>
    </submittedName>
</protein>
<dbReference type="InterPro" id="IPR032710">
    <property type="entry name" value="NTF2-like_dom_sf"/>
</dbReference>
<feature type="domain" description="Limonene-1,2-epoxide hydrolase" evidence="1">
    <location>
        <begin position="3"/>
        <end position="119"/>
    </location>
</feature>
<reference evidence="2 3" key="1">
    <citation type="submission" date="2016-01" db="EMBL/GenBank/DDBJ databases">
        <title>The new phylogeny of the genus Mycobacterium.</title>
        <authorList>
            <person name="Tarcisio F."/>
            <person name="Conor M."/>
            <person name="Antonella G."/>
            <person name="Elisabetta G."/>
            <person name="Giulia F.S."/>
            <person name="Sara T."/>
            <person name="Anna F."/>
            <person name="Clotilde B."/>
            <person name="Roberto B."/>
            <person name="Veronica D.S."/>
            <person name="Fabio R."/>
            <person name="Monica P."/>
            <person name="Olivier J."/>
            <person name="Enrico T."/>
            <person name="Nicola S."/>
        </authorList>
    </citation>
    <scope>NUCLEOTIDE SEQUENCE [LARGE SCALE GENOMIC DNA]</scope>
    <source>
        <strain evidence="2 3">DSM 44616</strain>
    </source>
</reference>
<sequence>MPDPAGVVRQFCALMETRDAEALRPFLAENATYQNVGMPASIGLQAVLDDLGGQFAAFPDSYAYEIINIAANGPVVLTERIDYVRTPTGELAGIPVMGTFAVDAGKITRWTDYWDTALLAKVFAGDDVHVLLPKVAG</sequence>
<evidence type="ECO:0000259" key="1">
    <source>
        <dbReference type="Pfam" id="PF07858"/>
    </source>
</evidence>
<name>A0AAJ3NQ66_9MYCO</name>
<organism evidence="2 3">
    <name type="scientific">Mycobacterium saskatchewanense</name>
    <dbReference type="NCBI Taxonomy" id="220927"/>
    <lineage>
        <taxon>Bacteria</taxon>
        <taxon>Bacillati</taxon>
        <taxon>Actinomycetota</taxon>
        <taxon>Actinomycetes</taxon>
        <taxon>Mycobacteriales</taxon>
        <taxon>Mycobacteriaceae</taxon>
        <taxon>Mycobacterium</taxon>
        <taxon>Mycobacterium simiae complex</taxon>
    </lineage>
</organism>
<dbReference type="Pfam" id="PF07858">
    <property type="entry name" value="LEH"/>
    <property type="match status" value="1"/>
</dbReference>
<dbReference type="Proteomes" id="UP000193387">
    <property type="component" value="Unassembled WGS sequence"/>
</dbReference>
<dbReference type="InterPro" id="IPR013100">
    <property type="entry name" value="LEH"/>
</dbReference>
<evidence type="ECO:0000313" key="2">
    <source>
        <dbReference type="EMBL" id="ORW71481.1"/>
    </source>
</evidence>
<proteinExistence type="predicted"/>
<dbReference type="EMBL" id="LQPR01000029">
    <property type="protein sequence ID" value="ORW71481.1"/>
    <property type="molecule type" value="Genomic_DNA"/>
</dbReference>
<keyword evidence="2" id="KW-0378">Hydrolase</keyword>
<dbReference type="RefSeq" id="WP_085255919.1">
    <property type="nucleotide sequence ID" value="NZ_AP022573.1"/>
</dbReference>
<evidence type="ECO:0000313" key="3">
    <source>
        <dbReference type="Proteomes" id="UP000193387"/>
    </source>
</evidence>
<dbReference type="AlphaFoldDB" id="A0AAJ3NQ66"/>
<gene>
    <name evidence="2" type="ORF">AWC23_13775</name>
</gene>
<dbReference type="GO" id="GO:0016787">
    <property type="term" value="F:hydrolase activity"/>
    <property type="evidence" value="ECO:0007669"/>
    <property type="project" value="UniProtKB-KW"/>
</dbReference>
<dbReference type="Gene3D" id="3.10.450.50">
    <property type="match status" value="1"/>
</dbReference>
<comment type="caution">
    <text evidence="2">The sequence shown here is derived from an EMBL/GenBank/DDBJ whole genome shotgun (WGS) entry which is preliminary data.</text>
</comment>
<keyword evidence="3" id="KW-1185">Reference proteome</keyword>
<accession>A0AAJ3NQ66</accession>
<dbReference type="SUPFAM" id="SSF54427">
    <property type="entry name" value="NTF2-like"/>
    <property type="match status" value="1"/>
</dbReference>